<dbReference type="AlphaFoldDB" id="A0A1I5U1J7"/>
<proteinExistence type="predicted"/>
<keyword evidence="1" id="KW-0472">Membrane</keyword>
<evidence type="ECO:0000313" key="2">
    <source>
        <dbReference type="EMBL" id="SFP89153.1"/>
    </source>
</evidence>
<dbReference type="CDD" id="cd03498">
    <property type="entry name" value="SQR_TypeB_2_TM"/>
    <property type="match status" value="1"/>
</dbReference>
<feature type="transmembrane region" description="Helical" evidence="1">
    <location>
        <begin position="224"/>
        <end position="248"/>
    </location>
</feature>
<keyword evidence="1" id="KW-0812">Transmembrane</keyword>
<reference evidence="2 3" key="1">
    <citation type="submission" date="2016-10" db="EMBL/GenBank/DDBJ databases">
        <authorList>
            <person name="de Groot N.N."/>
        </authorList>
    </citation>
    <scope>NUCLEOTIDE SEQUENCE [LARGE SCALE GENOMIC DNA]</scope>
    <source>
        <strain evidence="2 3">DSM 44637</strain>
    </source>
</reference>
<dbReference type="NCBIfam" id="TIGR02046">
    <property type="entry name" value="sdhC_b558_fam"/>
    <property type="match status" value="1"/>
</dbReference>
<dbReference type="GO" id="GO:0016020">
    <property type="term" value="C:membrane"/>
    <property type="evidence" value="ECO:0007669"/>
    <property type="project" value="InterPro"/>
</dbReference>
<evidence type="ECO:0000313" key="3">
    <source>
        <dbReference type="Proteomes" id="UP000199137"/>
    </source>
</evidence>
<name>A0A1I5U1J7_9PSEU</name>
<dbReference type="EMBL" id="FOWC01000007">
    <property type="protein sequence ID" value="SFP89153.1"/>
    <property type="molecule type" value="Genomic_DNA"/>
</dbReference>
<dbReference type="Proteomes" id="UP000199137">
    <property type="component" value="Unassembled WGS sequence"/>
</dbReference>
<dbReference type="InterPro" id="IPR034804">
    <property type="entry name" value="SQR/QFR_C/D"/>
</dbReference>
<gene>
    <name evidence="2" type="ORF">SAMN05421854_107353</name>
</gene>
<accession>A0A1I5U1J7</accession>
<dbReference type="SUPFAM" id="SSF81343">
    <property type="entry name" value="Fumarate reductase respiratory complex transmembrane subunits"/>
    <property type="match status" value="1"/>
</dbReference>
<feature type="transmembrane region" description="Helical" evidence="1">
    <location>
        <begin position="182"/>
        <end position="203"/>
    </location>
</feature>
<evidence type="ECO:0000256" key="1">
    <source>
        <dbReference type="SAM" id="Phobius"/>
    </source>
</evidence>
<feature type="transmembrane region" description="Helical" evidence="1">
    <location>
        <begin position="40"/>
        <end position="59"/>
    </location>
</feature>
<dbReference type="InterPro" id="IPR011138">
    <property type="entry name" value="Cytochrome_b-558"/>
</dbReference>
<protein>
    <submittedName>
        <fullName evidence="2">Succinate dehydrogenase / fumarate reductase cytochrome b subunit</fullName>
    </submittedName>
</protein>
<dbReference type="STRING" id="112413.SAMN05421854_107353"/>
<organism evidence="2 3">
    <name type="scientific">Amycolatopsis rubida</name>
    <dbReference type="NCBI Taxonomy" id="112413"/>
    <lineage>
        <taxon>Bacteria</taxon>
        <taxon>Bacillati</taxon>
        <taxon>Actinomycetota</taxon>
        <taxon>Actinomycetes</taxon>
        <taxon>Pseudonocardiales</taxon>
        <taxon>Pseudonocardiaceae</taxon>
        <taxon>Amycolatopsis</taxon>
    </lineage>
</organism>
<dbReference type="Gene3D" id="1.20.1300.10">
    <property type="entry name" value="Fumarate reductase/succinate dehydrogenase, transmembrane subunit"/>
    <property type="match status" value="1"/>
</dbReference>
<feature type="transmembrane region" description="Helical" evidence="1">
    <location>
        <begin position="88"/>
        <end position="110"/>
    </location>
</feature>
<feature type="transmembrane region" description="Helical" evidence="1">
    <location>
        <begin position="139"/>
        <end position="162"/>
    </location>
</feature>
<keyword evidence="1" id="KW-1133">Transmembrane helix</keyword>
<sequence>MCLPSRQRRLTVGSVALAPAPPRRRPALVTFWRSTIGKKVVMAVTGLMFVAFLFVHMAGNLKVFLGPRHFDDYAAWLRTIGEPVLQNAWYLSIQRVVLLIALVLHVVAAVQLSQRDRRARPVKYAHGQRRKASFATHTMRWGGATLALYIVWHILDLTVGVANQDFRDGQPYHNIVADFQVWWVNLIYIVALLMLGLHINHGFWSAAQTLGITSKARDRALKTAGSVLAVVITGGFLIVPIAVMAGWVA</sequence>